<organism evidence="2 3">
    <name type="scientific">Hydrococcus rivularis NIES-593</name>
    <dbReference type="NCBI Taxonomy" id="1921803"/>
    <lineage>
        <taxon>Bacteria</taxon>
        <taxon>Bacillati</taxon>
        <taxon>Cyanobacteriota</taxon>
        <taxon>Cyanophyceae</taxon>
        <taxon>Pleurocapsales</taxon>
        <taxon>Hydrococcaceae</taxon>
        <taxon>Hydrococcus</taxon>
    </lineage>
</organism>
<feature type="transmembrane region" description="Helical" evidence="1">
    <location>
        <begin position="483"/>
        <end position="502"/>
    </location>
</feature>
<evidence type="ECO:0000313" key="2">
    <source>
        <dbReference type="EMBL" id="OKH23840.1"/>
    </source>
</evidence>
<dbReference type="STRING" id="1921803.NIES593_09310"/>
<evidence type="ECO:0000313" key="3">
    <source>
        <dbReference type="Proteomes" id="UP000186868"/>
    </source>
</evidence>
<feature type="transmembrane region" description="Helical" evidence="1">
    <location>
        <begin position="617"/>
        <end position="636"/>
    </location>
</feature>
<keyword evidence="1" id="KW-1133">Transmembrane helix</keyword>
<dbReference type="Pfam" id="PF13576">
    <property type="entry name" value="Pentapeptide_3"/>
    <property type="match status" value="1"/>
</dbReference>
<proteinExistence type="predicted"/>
<gene>
    <name evidence="2" type="ORF">NIES593_09310</name>
</gene>
<sequence length="650" mass="75470">MTKISNWLKLIVSLLVFFFLLPWTSPALAASERVPLTLPLLQERLNSPLLSEGFYTIDLRNFTIDLTSENAIFRDQFYQQLQTHLNRSKQPLGLDFSNSFIQGEFIASKLGLLTPLFQASLPPLFTPIEQEELKQDKRFLSQPGEQITSVTVVRGPLILNNCRFIGQVDFSKIIFLQRVEATGATFTQGGNWSETRFARTADFSRTTFKQEVNFSNSVFLGSAKFRQDRFLESANFTGSHFEAEVSFSQSEFVQLATFTRIQSLKDADFSQIDARDRILFSKSHFFGSLSLINSTFEQSIAFRTTRFDRSIDFRDVKLLEQVDFSNAFFSPKTTLNVSGLAFDSDRAKILGDTGVIGRVMLLSKLEENKTVYRNLIRNFRNLEQIPDANQIEYKIERLRLQQLEKEIFEIPYQKIFQLKWIKNLFNWLFLSLLILLSGYGTNFSIVFGVGIIAIGYFGVLFWAIDRWRRRIPTPILPNRYDTICMIASVVLLTIIGLTNIFQSSEEPWITLACLGVILFPIPLGLVSYLYHKGRYHDLMHSSYFLEDGSMRQLRLLIVRLPVIPNFPFFRDRYVPLIWERRWNWLNYYDFSLNNFIKLGFNDIRLRDQHLPGTISTIVWYQWSLGILYIALLLWTLSRTIPGLNLLIYLK</sequence>
<name>A0A1U7HJS2_9CYAN</name>
<evidence type="ECO:0000256" key="1">
    <source>
        <dbReference type="SAM" id="Phobius"/>
    </source>
</evidence>
<dbReference type="OrthoDB" id="499638at2"/>
<keyword evidence="3" id="KW-1185">Reference proteome</keyword>
<dbReference type="InterPro" id="IPR001646">
    <property type="entry name" value="5peptide_repeat"/>
</dbReference>
<dbReference type="EMBL" id="MRCB01000008">
    <property type="protein sequence ID" value="OKH23840.1"/>
    <property type="molecule type" value="Genomic_DNA"/>
</dbReference>
<dbReference type="Proteomes" id="UP000186868">
    <property type="component" value="Unassembled WGS sequence"/>
</dbReference>
<reference evidence="2 3" key="1">
    <citation type="submission" date="2016-11" db="EMBL/GenBank/DDBJ databases">
        <title>Draft Genome Sequences of Nine Cyanobacterial Strains from Diverse Habitats.</title>
        <authorList>
            <person name="Zhu T."/>
            <person name="Hou S."/>
            <person name="Lu X."/>
            <person name="Hess W.R."/>
        </authorList>
    </citation>
    <scope>NUCLEOTIDE SEQUENCE [LARGE SCALE GENOMIC DNA]</scope>
    <source>
        <strain evidence="2 3">NIES-593</strain>
    </source>
</reference>
<comment type="caution">
    <text evidence="2">The sequence shown here is derived from an EMBL/GenBank/DDBJ whole genome shotgun (WGS) entry which is preliminary data.</text>
</comment>
<feature type="transmembrane region" description="Helical" evidence="1">
    <location>
        <begin position="445"/>
        <end position="463"/>
    </location>
</feature>
<protein>
    <submittedName>
        <fullName evidence="2">Low-complexity protein</fullName>
    </submittedName>
</protein>
<feature type="transmembrane region" description="Helical" evidence="1">
    <location>
        <begin position="508"/>
        <end position="530"/>
    </location>
</feature>
<keyword evidence="1" id="KW-0812">Transmembrane</keyword>
<accession>A0A1U7HJS2</accession>
<dbReference type="RefSeq" id="WP_073599308.1">
    <property type="nucleotide sequence ID" value="NZ_MRCB01000008.1"/>
</dbReference>
<keyword evidence="1" id="KW-0472">Membrane</keyword>
<dbReference type="AlphaFoldDB" id="A0A1U7HJS2"/>